<protein>
    <submittedName>
        <fullName evidence="1">Uncharacterized protein</fullName>
    </submittedName>
</protein>
<keyword evidence="2" id="KW-1185">Reference proteome</keyword>
<dbReference type="EMBL" id="ASPP01023968">
    <property type="protein sequence ID" value="ETO09646.1"/>
    <property type="molecule type" value="Genomic_DNA"/>
</dbReference>
<proteinExistence type="predicted"/>
<organism evidence="1 2">
    <name type="scientific">Reticulomyxa filosa</name>
    <dbReference type="NCBI Taxonomy" id="46433"/>
    <lineage>
        <taxon>Eukaryota</taxon>
        <taxon>Sar</taxon>
        <taxon>Rhizaria</taxon>
        <taxon>Retaria</taxon>
        <taxon>Foraminifera</taxon>
        <taxon>Monothalamids</taxon>
        <taxon>Reticulomyxidae</taxon>
        <taxon>Reticulomyxa</taxon>
    </lineage>
</organism>
<comment type="caution">
    <text evidence="1">The sequence shown here is derived from an EMBL/GenBank/DDBJ whole genome shotgun (WGS) entry which is preliminary data.</text>
</comment>
<name>X6M7L0_RETFI</name>
<dbReference type="Proteomes" id="UP000023152">
    <property type="component" value="Unassembled WGS sequence"/>
</dbReference>
<reference evidence="1 2" key="1">
    <citation type="journal article" date="2013" name="Curr. Biol.">
        <title>The Genome of the Foraminiferan Reticulomyxa filosa.</title>
        <authorList>
            <person name="Glockner G."/>
            <person name="Hulsmann N."/>
            <person name="Schleicher M."/>
            <person name="Noegel A.A."/>
            <person name="Eichinger L."/>
            <person name="Gallinger C."/>
            <person name="Pawlowski J."/>
            <person name="Sierra R."/>
            <person name="Euteneuer U."/>
            <person name="Pillet L."/>
            <person name="Moustafa A."/>
            <person name="Platzer M."/>
            <person name="Groth M."/>
            <person name="Szafranski K."/>
            <person name="Schliwa M."/>
        </authorList>
    </citation>
    <scope>NUCLEOTIDE SEQUENCE [LARGE SCALE GENOMIC DNA]</scope>
</reference>
<accession>X6M7L0</accession>
<feature type="non-terminal residue" evidence="1">
    <location>
        <position position="1"/>
    </location>
</feature>
<dbReference type="AlphaFoldDB" id="X6M7L0"/>
<evidence type="ECO:0000313" key="2">
    <source>
        <dbReference type="Proteomes" id="UP000023152"/>
    </source>
</evidence>
<evidence type="ECO:0000313" key="1">
    <source>
        <dbReference type="EMBL" id="ETO09646.1"/>
    </source>
</evidence>
<gene>
    <name evidence="1" type="ORF">RFI_27731</name>
</gene>
<sequence>NSSNNGNNTVSYQVSLSTLAQYCEHVCHVISAILFHDNQAALALYLFQLFLRYGAFHQIILWFRFWVYLLGLCQHPDDDDNNNNNNNNDTAAAAAAAAADKLNRIKVIQQQIKTIFIRSHEFDDVQVLMDLHQDQVLYQHILSVVTQLVHFFQLLANTHNIADVDPHFRYYICVEVTSLWKSPWFCNRRQPFTFKDFTLIHKGFFC</sequence>